<sequence>MIIKDFYFIFYKKFLAAFDECGIEYTKKKPINLGGKRLGRARASVKFDRLKTPMGAGREIIELLCALRYVYLKPQRSTLVFSDFASRLAAILHRDPNTVRHFRTRRIRWRARDLPRPLARQPEKFR</sequence>
<accession>A0AAW2EK79</accession>
<proteinExistence type="predicted"/>
<reference evidence="1 2" key="1">
    <citation type="submission" date="2023-03" db="EMBL/GenBank/DDBJ databases">
        <title>High recombination rates correlate with genetic variation in Cardiocondyla obscurior ants.</title>
        <authorList>
            <person name="Errbii M."/>
        </authorList>
    </citation>
    <scope>NUCLEOTIDE SEQUENCE [LARGE SCALE GENOMIC DNA]</scope>
    <source>
        <strain evidence="1">Alpha-2009</strain>
        <tissue evidence="1">Whole body</tissue>
    </source>
</reference>
<keyword evidence="2" id="KW-1185">Reference proteome</keyword>
<dbReference type="Proteomes" id="UP001430953">
    <property type="component" value="Unassembled WGS sequence"/>
</dbReference>
<evidence type="ECO:0000313" key="2">
    <source>
        <dbReference type="Proteomes" id="UP001430953"/>
    </source>
</evidence>
<name>A0AAW2EK79_9HYME</name>
<dbReference type="AlphaFoldDB" id="A0AAW2EK79"/>
<organism evidence="1 2">
    <name type="scientific">Cardiocondyla obscurior</name>
    <dbReference type="NCBI Taxonomy" id="286306"/>
    <lineage>
        <taxon>Eukaryota</taxon>
        <taxon>Metazoa</taxon>
        <taxon>Ecdysozoa</taxon>
        <taxon>Arthropoda</taxon>
        <taxon>Hexapoda</taxon>
        <taxon>Insecta</taxon>
        <taxon>Pterygota</taxon>
        <taxon>Neoptera</taxon>
        <taxon>Endopterygota</taxon>
        <taxon>Hymenoptera</taxon>
        <taxon>Apocrita</taxon>
        <taxon>Aculeata</taxon>
        <taxon>Formicoidea</taxon>
        <taxon>Formicidae</taxon>
        <taxon>Myrmicinae</taxon>
        <taxon>Cardiocondyla</taxon>
    </lineage>
</organism>
<evidence type="ECO:0000313" key="1">
    <source>
        <dbReference type="EMBL" id="KAL0103178.1"/>
    </source>
</evidence>
<protein>
    <submittedName>
        <fullName evidence="1">Uncharacterized protein</fullName>
    </submittedName>
</protein>
<dbReference type="EMBL" id="JADYXP020000021">
    <property type="protein sequence ID" value="KAL0103178.1"/>
    <property type="molecule type" value="Genomic_DNA"/>
</dbReference>
<gene>
    <name evidence="1" type="ORF">PUN28_017483</name>
</gene>
<comment type="caution">
    <text evidence="1">The sequence shown here is derived from an EMBL/GenBank/DDBJ whole genome shotgun (WGS) entry which is preliminary data.</text>
</comment>